<dbReference type="STRING" id="1759059.ATE48_03020"/>
<proteinExistence type="inferred from homology"/>
<feature type="transmembrane region" description="Helical" evidence="5">
    <location>
        <begin position="6"/>
        <end position="27"/>
    </location>
</feature>
<dbReference type="EMBL" id="CP013244">
    <property type="protein sequence ID" value="ANP44967.1"/>
    <property type="molecule type" value="Genomic_DNA"/>
</dbReference>
<dbReference type="InterPro" id="IPR009760">
    <property type="entry name" value="DUF1328"/>
</dbReference>
<keyword evidence="1 5" id="KW-1003">Cell membrane</keyword>
<keyword evidence="8" id="KW-1185">Reference proteome</keyword>
<evidence type="ECO:0000256" key="3">
    <source>
        <dbReference type="ARBA" id="ARBA00022989"/>
    </source>
</evidence>
<keyword evidence="2 5" id="KW-0812">Transmembrane</keyword>
<keyword evidence="4 5" id="KW-0472">Membrane</keyword>
<evidence type="ECO:0000256" key="4">
    <source>
        <dbReference type="ARBA" id="ARBA00023136"/>
    </source>
</evidence>
<keyword evidence="3 5" id="KW-1133">Transmembrane helix</keyword>
<accession>A0A1B1AEI7</accession>
<dbReference type="KEGG" id="cbot:ATE48_03020"/>
<dbReference type="GO" id="GO:0005886">
    <property type="term" value="C:plasma membrane"/>
    <property type="evidence" value="ECO:0007669"/>
    <property type="project" value="UniProtKB-UniRule"/>
</dbReference>
<evidence type="ECO:0000256" key="5">
    <source>
        <dbReference type="HAMAP-Rule" id="MF_01361"/>
    </source>
</evidence>
<reference evidence="7 8" key="1">
    <citation type="submission" date="2015-11" db="EMBL/GenBank/DDBJ databases">
        <title>Whole-Genome Sequence of Candidatus Oderbacter manganicum from the National Park Lower Oder Valley, Germany.</title>
        <authorList>
            <person name="Braun B."/>
            <person name="Liere K."/>
            <person name="Szewzyk U."/>
        </authorList>
    </citation>
    <scope>NUCLEOTIDE SEQUENCE [LARGE SCALE GENOMIC DNA]</scope>
    <source>
        <strain evidence="7 8">OTSz_A_272</strain>
    </source>
</reference>
<feature type="transmembrane region" description="Helical" evidence="5">
    <location>
        <begin position="34"/>
        <end position="54"/>
    </location>
</feature>
<evidence type="ECO:0000256" key="2">
    <source>
        <dbReference type="ARBA" id="ARBA00022692"/>
    </source>
</evidence>
<gene>
    <name evidence="7" type="ORF">ATE48_03020</name>
</gene>
<feature type="region of interest" description="Disordered" evidence="6">
    <location>
        <begin position="131"/>
        <end position="150"/>
    </location>
</feature>
<comment type="caution">
    <text evidence="5">Lacks conserved residue(s) required for the propagation of feature annotation.</text>
</comment>
<dbReference type="OrthoDB" id="9991435at2"/>
<feature type="transmembrane region" description="Helical" evidence="5">
    <location>
        <begin position="66"/>
        <end position="83"/>
    </location>
</feature>
<sequence length="150" mass="15335">MLGWAIGFFIAALVAAVFGFGGIATAFTGIAIILFWVFLALFVLSLVFNTFGGAHTVGHGASGRTAARVALIGGVALLVYAWVDNDMSAERVGASIDRTGVQLAEGASDAISEGADRASTLVADASTEIRNDASDGLDEASGNVDPNRNN</sequence>
<evidence type="ECO:0000256" key="6">
    <source>
        <dbReference type="SAM" id="MobiDB-lite"/>
    </source>
</evidence>
<evidence type="ECO:0000256" key="1">
    <source>
        <dbReference type="ARBA" id="ARBA00022475"/>
    </source>
</evidence>
<dbReference type="InParanoid" id="A0A1B1AEI7"/>
<protein>
    <recommendedName>
        <fullName evidence="5">UPF0391 membrane protein ATE48_03020</fullName>
    </recommendedName>
</protein>
<evidence type="ECO:0000313" key="8">
    <source>
        <dbReference type="Proteomes" id="UP000092498"/>
    </source>
</evidence>
<dbReference type="Pfam" id="PF07043">
    <property type="entry name" value="DUF1328"/>
    <property type="match status" value="1"/>
</dbReference>
<comment type="similarity">
    <text evidence="5">Belongs to the UPF0391 family.</text>
</comment>
<dbReference type="AlphaFoldDB" id="A0A1B1AEI7"/>
<dbReference type="HAMAP" id="MF_01361">
    <property type="entry name" value="UPF0391"/>
    <property type="match status" value="1"/>
</dbReference>
<organism evidence="7 8">
    <name type="scientific">Candidatus Viadribacter manganicus</name>
    <dbReference type="NCBI Taxonomy" id="1759059"/>
    <lineage>
        <taxon>Bacteria</taxon>
        <taxon>Pseudomonadati</taxon>
        <taxon>Pseudomonadota</taxon>
        <taxon>Alphaproteobacteria</taxon>
        <taxon>Hyphomonadales</taxon>
        <taxon>Hyphomonadaceae</taxon>
        <taxon>Candidatus Viadribacter</taxon>
    </lineage>
</organism>
<evidence type="ECO:0000313" key="7">
    <source>
        <dbReference type="EMBL" id="ANP44967.1"/>
    </source>
</evidence>
<dbReference type="Proteomes" id="UP000092498">
    <property type="component" value="Chromosome"/>
</dbReference>
<name>A0A1B1AEI7_9PROT</name>